<feature type="domain" description="SWIM-type" evidence="3">
    <location>
        <begin position="177"/>
        <end position="209"/>
    </location>
</feature>
<keyword evidence="1" id="KW-0863">Zinc-finger</keyword>
<gene>
    <name evidence="4" type="ORF">HDG70_000822</name>
</gene>
<dbReference type="InterPro" id="IPR002156">
    <property type="entry name" value="RNaseH_domain"/>
</dbReference>
<organism evidence="4 5">
    <name type="scientific">Carboxydothermus ferrireducens DSM 11255</name>
    <dbReference type="NCBI Taxonomy" id="1119529"/>
    <lineage>
        <taxon>Bacteria</taxon>
        <taxon>Bacillati</taxon>
        <taxon>Bacillota</taxon>
        <taxon>Clostridia</taxon>
        <taxon>Thermoanaerobacterales</taxon>
        <taxon>Thermoanaerobacteraceae</taxon>
        <taxon>Carboxydothermus</taxon>
    </lineage>
</organism>
<dbReference type="InterPro" id="IPR007527">
    <property type="entry name" value="Znf_SWIM"/>
</dbReference>
<dbReference type="EC" id="3.1.26.4" evidence="4"/>
<dbReference type="PANTHER" id="PTHR48475">
    <property type="entry name" value="RIBONUCLEASE H"/>
    <property type="match status" value="1"/>
</dbReference>
<protein>
    <submittedName>
        <fullName evidence="4">Ribonuclease HI</fullName>
        <ecNumber evidence="4">3.1.26.4</ecNumber>
    </submittedName>
</protein>
<dbReference type="Pfam" id="PF13456">
    <property type="entry name" value="RVT_3"/>
    <property type="match status" value="1"/>
</dbReference>
<dbReference type="Gene3D" id="3.30.420.10">
    <property type="entry name" value="Ribonuclease H-like superfamily/Ribonuclease H"/>
    <property type="match status" value="1"/>
</dbReference>
<sequence>MIKVYCDGLCQPVNPGGTACYGWVAYLGNKKLFEDWGVVCSGRKATNNLAEYTAVIKALEWLYSNGFATQKIQVYSDSQLVVNQVNGLYSIKSAGIVPLYREVQRLSREFSNLKIFWIPREKNKEADALSRRAYREYQEEYHRKKRLQNAGELSRYVVQKDPAVFFVPSLTFSGQYYLVNLKHQTCTCPDFQKRKRKCKHILAVEIYLKGTGKNATASV</sequence>
<keyword evidence="1" id="KW-0862">Zinc</keyword>
<dbReference type="NCBIfam" id="NF041175">
    <property type="entry name" value="RNAseHI_Thmprot"/>
    <property type="match status" value="1"/>
</dbReference>
<dbReference type="CDD" id="cd09279">
    <property type="entry name" value="RNase_HI_like"/>
    <property type="match status" value="1"/>
</dbReference>
<dbReference type="RefSeq" id="WP_051250247.1">
    <property type="nucleotide sequence ID" value="NZ_ATYG01000021.1"/>
</dbReference>
<dbReference type="InterPro" id="IPR036397">
    <property type="entry name" value="RNaseH_sf"/>
</dbReference>
<comment type="caution">
    <text evidence="4">The sequence shown here is derived from an EMBL/GenBank/DDBJ whole genome shotgun (WGS) entry which is preliminary data.</text>
</comment>
<dbReference type="InterPro" id="IPR053576">
    <property type="entry name" value="RNase_HI-like"/>
</dbReference>
<evidence type="ECO:0000256" key="1">
    <source>
        <dbReference type="PROSITE-ProRule" id="PRU00325"/>
    </source>
</evidence>
<dbReference type="PROSITE" id="PS50879">
    <property type="entry name" value="RNASE_H_1"/>
    <property type="match status" value="1"/>
</dbReference>
<dbReference type="GO" id="GO:0004523">
    <property type="term" value="F:RNA-DNA hybrid ribonuclease activity"/>
    <property type="evidence" value="ECO:0007669"/>
    <property type="project" value="UniProtKB-EC"/>
</dbReference>
<evidence type="ECO:0000313" key="4">
    <source>
        <dbReference type="EMBL" id="NYE57116.1"/>
    </source>
</evidence>
<accession>A0ABX2RAG0</accession>
<dbReference type="PANTHER" id="PTHR48475:SF1">
    <property type="entry name" value="RNASE H TYPE-1 DOMAIN-CONTAINING PROTEIN"/>
    <property type="match status" value="1"/>
</dbReference>
<dbReference type="PROSITE" id="PS50966">
    <property type="entry name" value="ZF_SWIM"/>
    <property type="match status" value="1"/>
</dbReference>
<dbReference type="SUPFAM" id="SSF53098">
    <property type="entry name" value="Ribonuclease H-like"/>
    <property type="match status" value="1"/>
</dbReference>
<keyword evidence="5" id="KW-1185">Reference proteome</keyword>
<dbReference type="Proteomes" id="UP000604066">
    <property type="component" value="Unassembled WGS sequence"/>
</dbReference>
<dbReference type="PROSITE" id="PS51257">
    <property type="entry name" value="PROKAR_LIPOPROTEIN"/>
    <property type="match status" value="1"/>
</dbReference>
<keyword evidence="4" id="KW-0378">Hydrolase</keyword>
<evidence type="ECO:0000259" key="2">
    <source>
        <dbReference type="PROSITE" id="PS50879"/>
    </source>
</evidence>
<proteinExistence type="predicted"/>
<reference evidence="4 5" key="1">
    <citation type="submission" date="2020-07" db="EMBL/GenBank/DDBJ databases">
        <title>Genomic Encyclopedia of Type Strains, Phase III (KMG-III): the genomes of soil and plant-associated and newly described type strains.</title>
        <authorList>
            <person name="Whitman W."/>
        </authorList>
    </citation>
    <scope>NUCLEOTIDE SEQUENCE [LARGE SCALE GENOMIC DNA]</scope>
    <source>
        <strain evidence="4 5">DSM 11255</strain>
    </source>
</reference>
<feature type="domain" description="RNase H type-1" evidence="2">
    <location>
        <begin position="1"/>
        <end position="135"/>
    </location>
</feature>
<keyword evidence="1" id="KW-0479">Metal-binding</keyword>
<dbReference type="Pfam" id="PF04434">
    <property type="entry name" value="SWIM"/>
    <property type="match status" value="1"/>
</dbReference>
<dbReference type="InterPro" id="IPR012337">
    <property type="entry name" value="RNaseH-like_sf"/>
</dbReference>
<evidence type="ECO:0000259" key="3">
    <source>
        <dbReference type="PROSITE" id="PS50966"/>
    </source>
</evidence>
<name>A0ABX2RAG0_9THEO</name>
<evidence type="ECO:0000313" key="5">
    <source>
        <dbReference type="Proteomes" id="UP000604066"/>
    </source>
</evidence>
<dbReference type="EMBL" id="JACCBS010000001">
    <property type="protein sequence ID" value="NYE57116.1"/>
    <property type="molecule type" value="Genomic_DNA"/>
</dbReference>